<keyword evidence="1" id="KW-0812">Transmembrane</keyword>
<evidence type="ECO:0000313" key="3">
    <source>
        <dbReference type="Proteomes" id="UP000289629"/>
    </source>
</evidence>
<dbReference type="Proteomes" id="UP000289629">
    <property type="component" value="Chromosome"/>
</dbReference>
<name>A0AAJ5NLG5_9BACT</name>
<evidence type="ECO:0000256" key="1">
    <source>
        <dbReference type="SAM" id="Phobius"/>
    </source>
</evidence>
<feature type="transmembrane region" description="Helical" evidence="1">
    <location>
        <begin position="54"/>
        <end position="77"/>
    </location>
</feature>
<feature type="transmembrane region" description="Helical" evidence="1">
    <location>
        <begin position="109"/>
        <end position="130"/>
    </location>
</feature>
<reference evidence="2 3" key="1">
    <citation type="submission" date="2019-01" db="EMBL/GenBank/DDBJ databases">
        <authorList>
            <consortium name="Pathogen Informatics"/>
        </authorList>
    </citation>
    <scope>NUCLEOTIDE SEQUENCE [LARGE SCALE GENOMIC DNA]</scope>
    <source>
        <strain evidence="2 3">NCTC10125</strain>
    </source>
</reference>
<feature type="transmembrane region" description="Helical" evidence="1">
    <location>
        <begin position="136"/>
        <end position="156"/>
    </location>
</feature>
<protein>
    <submittedName>
        <fullName evidence="2">Uncharacterized protein</fullName>
    </submittedName>
</protein>
<dbReference type="AlphaFoldDB" id="A0AAJ5NLG5"/>
<dbReference type="EMBL" id="LR214971">
    <property type="protein sequence ID" value="VEU61876.1"/>
    <property type="molecule type" value="Genomic_DNA"/>
</dbReference>
<feature type="transmembrane region" description="Helical" evidence="1">
    <location>
        <begin position="20"/>
        <end position="48"/>
    </location>
</feature>
<keyword evidence="1" id="KW-0472">Membrane</keyword>
<evidence type="ECO:0000313" key="2">
    <source>
        <dbReference type="EMBL" id="VEU61876.1"/>
    </source>
</evidence>
<keyword evidence="1" id="KW-1133">Transmembrane helix</keyword>
<accession>A0AAJ5NLG5</accession>
<organism evidence="2 3">
    <name type="scientific">Mesomycoplasma dispar</name>
    <dbReference type="NCBI Taxonomy" id="86660"/>
    <lineage>
        <taxon>Bacteria</taxon>
        <taxon>Bacillati</taxon>
        <taxon>Mycoplasmatota</taxon>
        <taxon>Mycoplasmoidales</taxon>
        <taxon>Metamycoplasmataceae</taxon>
        <taxon>Mesomycoplasma</taxon>
    </lineage>
</organism>
<gene>
    <name evidence="2" type="ORF">NCTC10125_00438</name>
</gene>
<proteinExistence type="predicted"/>
<sequence>MVTFYGKDEIKRMLKNGTFFLNCAKFSLLLAFFGLIVSIFENFIYYFYLRSLNFFNFVVLNGLSVLLFFIILFFVFLPKIAPIFWKNSLLKDVRFQKDVCNFWQKNNKIYFILTIFTFFTLIIFNLYNLISYAISYYSFGVVFGCFFSLLALKFRISANCYSIQK</sequence>